<feature type="compositionally biased region" description="Basic and acidic residues" evidence="1">
    <location>
        <begin position="320"/>
        <end position="335"/>
    </location>
</feature>
<organism evidence="2 3">
    <name type="scientific">Pythium oligandrum</name>
    <name type="common">Mycoparasitic fungus</name>
    <dbReference type="NCBI Taxonomy" id="41045"/>
    <lineage>
        <taxon>Eukaryota</taxon>
        <taxon>Sar</taxon>
        <taxon>Stramenopiles</taxon>
        <taxon>Oomycota</taxon>
        <taxon>Peronosporomycetes</taxon>
        <taxon>Pythiales</taxon>
        <taxon>Pythiaceae</taxon>
        <taxon>Pythium</taxon>
    </lineage>
</organism>
<dbReference type="EMBL" id="SPLM01000145">
    <property type="protein sequence ID" value="TMW56609.1"/>
    <property type="molecule type" value="Genomic_DNA"/>
</dbReference>
<feature type="compositionally biased region" description="Low complexity" evidence="1">
    <location>
        <begin position="224"/>
        <end position="235"/>
    </location>
</feature>
<accession>A0A8K1FD81</accession>
<keyword evidence="3" id="KW-1185">Reference proteome</keyword>
<feature type="compositionally biased region" description="Basic residues" evidence="1">
    <location>
        <begin position="143"/>
        <end position="155"/>
    </location>
</feature>
<feature type="region of interest" description="Disordered" evidence="1">
    <location>
        <begin position="88"/>
        <end position="113"/>
    </location>
</feature>
<comment type="caution">
    <text evidence="2">The sequence shown here is derived from an EMBL/GenBank/DDBJ whole genome shotgun (WGS) entry which is preliminary data.</text>
</comment>
<gene>
    <name evidence="2" type="ORF">Poli38472_006619</name>
</gene>
<feature type="compositionally biased region" description="Basic and acidic residues" evidence="1">
    <location>
        <begin position="343"/>
        <end position="368"/>
    </location>
</feature>
<evidence type="ECO:0008006" key="4">
    <source>
        <dbReference type="Google" id="ProtNLM"/>
    </source>
</evidence>
<feature type="region of interest" description="Disordered" evidence="1">
    <location>
        <begin position="134"/>
        <end position="170"/>
    </location>
</feature>
<reference evidence="2" key="1">
    <citation type="submission" date="2019-03" db="EMBL/GenBank/DDBJ databases">
        <title>Long read genome sequence of the mycoparasitic Pythium oligandrum ATCC 38472 isolated from sugarbeet rhizosphere.</title>
        <authorList>
            <person name="Gaulin E."/>
        </authorList>
    </citation>
    <scope>NUCLEOTIDE SEQUENCE</scope>
    <source>
        <strain evidence="2">ATCC 38472_TT</strain>
    </source>
</reference>
<feature type="compositionally biased region" description="Polar residues" evidence="1">
    <location>
        <begin position="309"/>
        <end position="319"/>
    </location>
</feature>
<proteinExistence type="predicted"/>
<name>A0A8K1FD81_PYTOL</name>
<feature type="region of interest" description="Disordered" evidence="1">
    <location>
        <begin position="209"/>
        <end position="380"/>
    </location>
</feature>
<dbReference type="AlphaFoldDB" id="A0A8K1FD81"/>
<sequence>MAAMEALPTTPQTEEELVNMLEEMPRKQLQALSKSHGVKATLKREGLVDKLTRVLKTQLFPATADKTEEEEEEVLVEEKEKETAVAVVVSEEKEEEKRDGTPPSKGKAVVKTTTTTTVGKKMSVQRKLKDVVTPVRTPTKAKIASRKMNKLHAKQLAKQPTLEQHDSAKKERAAVLLSGSKFSAVKKTRSKTKALASATDKTVTKKLAFGSSVVPVTPKKPTRSATSSDGKSTDSSSDKFKRRESFKPYSGPLPAFQGESSFTPKKVKPRPAPMSVAVMKAARVATPRKAEKPTRPKRSAGSTDKENTSPKSAEPTKQNTRVEKPLAAAKSKDFQRASVKTKSTAELEDAKKVERRAKFAKEQKEKSLAARQTRRTSAAK</sequence>
<dbReference type="Proteomes" id="UP000794436">
    <property type="component" value="Unassembled WGS sequence"/>
</dbReference>
<feature type="compositionally biased region" description="Basic and acidic residues" evidence="1">
    <location>
        <begin position="236"/>
        <end position="246"/>
    </location>
</feature>
<protein>
    <recommendedName>
        <fullName evidence="4">SAP domain-containing protein</fullName>
    </recommendedName>
</protein>
<evidence type="ECO:0000313" key="3">
    <source>
        <dbReference type="Proteomes" id="UP000794436"/>
    </source>
</evidence>
<dbReference type="OrthoDB" id="2756873at2759"/>
<evidence type="ECO:0000313" key="2">
    <source>
        <dbReference type="EMBL" id="TMW56609.1"/>
    </source>
</evidence>
<evidence type="ECO:0000256" key="1">
    <source>
        <dbReference type="SAM" id="MobiDB-lite"/>
    </source>
</evidence>